<dbReference type="InterPro" id="IPR014030">
    <property type="entry name" value="Ketoacyl_synth_N"/>
</dbReference>
<proteinExistence type="predicted"/>
<keyword evidence="3" id="KW-0597">Phosphoprotein</keyword>
<comment type="cofactor">
    <cofactor evidence="1">
        <name>pantetheine 4'-phosphate</name>
        <dbReference type="ChEBI" id="CHEBI:47942"/>
    </cofactor>
</comment>
<dbReference type="SMART" id="SM00823">
    <property type="entry name" value="PKS_PP"/>
    <property type="match status" value="1"/>
</dbReference>
<feature type="domain" description="Ketosynthase family 3 (KS3)" evidence="9">
    <location>
        <begin position="16"/>
        <end position="447"/>
    </location>
</feature>
<protein>
    <submittedName>
        <fullName evidence="10">Acyl transferase domain-containing protein</fullName>
    </submittedName>
</protein>
<dbReference type="PROSITE" id="PS52004">
    <property type="entry name" value="KS3_2"/>
    <property type="match status" value="1"/>
</dbReference>
<evidence type="ECO:0000256" key="6">
    <source>
        <dbReference type="ARBA" id="ARBA00023315"/>
    </source>
</evidence>
<dbReference type="Gene3D" id="3.30.559.10">
    <property type="entry name" value="Chloramphenicol acetyltransferase-like domain"/>
    <property type="match status" value="1"/>
</dbReference>
<dbReference type="Pfam" id="PF00109">
    <property type="entry name" value="ketoacyl-synt"/>
    <property type="match status" value="1"/>
</dbReference>
<dbReference type="SUPFAM" id="SSF52151">
    <property type="entry name" value="FabD/lysophospholipase-like"/>
    <property type="match status" value="1"/>
</dbReference>
<dbReference type="Proteomes" id="UP001230328">
    <property type="component" value="Unassembled WGS sequence"/>
</dbReference>
<evidence type="ECO:0000256" key="2">
    <source>
        <dbReference type="ARBA" id="ARBA00022450"/>
    </source>
</evidence>
<dbReference type="SUPFAM" id="SSF52777">
    <property type="entry name" value="CoA-dependent acyltransferases"/>
    <property type="match status" value="2"/>
</dbReference>
<keyword evidence="2" id="KW-0596">Phosphopantetheine</keyword>
<dbReference type="PROSITE" id="PS00606">
    <property type="entry name" value="KS3_1"/>
    <property type="match status" value="1"/>
</dbReference>
<comment type="caution">
    <text evidence="10">The sequence shown here is derived from an EMBL/GenBank/DDBJ whole genome shotgun (WGS) entry which is preliminary data.</text>
</comment>
<dbReference type="Gene3D" id="3.40.47.10">
    <property type="match status" value="1"/>
</dbReference>
<dbReference type="Gene3D" id="1.10.1200.10">
    <property type="entry name" value="ACP-like"/>
    <property type="match status" value="1"/>
</dbReference>
<feature type="region of interest" description="Disordered" evidence="7">
    <location>
        <begin position="881"/>
        <end position="909"/>
    </location>
</feature>
<dbReference type="SMART" id="SM00825">
    <property type="entry name" value="PKS_KS"/>
    <property type="match status" value="1"/>
</dbReference>
<feature type="compositionally biased region" description="Polar residues" evidence="7">
    <location>
        <begin position="889"/>
        <end position="899"/>
    </location>
</feature>
<dbReference type="Pfam" id="PF00550">
    <property type="entry name" value="PP-binding"/>
    <property type="match status" value="1"/>
</dbReference>
<keyword evidence="11" id="KW-1185">Reference proteome</keyword>
<organism evidence="10 11">
    <name type="scientific">Streptomyces umbrinus</name>
    <dbReference type="NCBI Taxonomy" id="67370"/>
    <lineage>
        <taxon>Bacteria</taxon>
        <taxon>Bacillati</taxon>
        <taxon>Actinomycetota</taxon>
        <taxon>Actinomycetes</taxon>
        <taxon>Kitasatosporales</taxon>
        <taxon>Streptomycetaceae</taxon>
        <taxon>Streptomyces</taxon>
        <taxon>Streptomyces phaeochromogenes group</taxon>
    </lineage>
</organism>
<dbReference type="SMART" id="SM00827">
    <property type="entry name" value="PKS_AT"/>
    <property type="match status" value="1"/>
</dbReference>
<evidence type="ECO:0000313" key="11">
    <source>
        <dbReference type="Proteomes" id="UP001230328"/>
    </source>
</evidence>
<dbReference type="InterPro" id="IPR020806">
    <property type="entry name" value="PKS_PP-bd"/>
</dbReference>
<dbReference type="PROSITE" id="PS00012">
    <property type="entry name" value="PHOSPHOPANTETHEINE"/>
    <property type="match status" value="1"/>
</dbReference>
<evidence type="ECO:0000256" key="1">
    <source>
        <dbReference type="ARBA" id="ARBA00001957"/>
    </source>
</evidence>
<dbReference type="InterPro" id="IPR020841">
    <property type="entry name" value="PKS_Beta-ketoAc_synthase_dom"/>
</dbReference>
<dbReference type="EMBL" id="JAUSZI010000002">
    <property type="protein sequence ID" value="MDQ1031870.1"/>
    <property type="molecule type" value="Genomic_DNA"/>
</dbReference>
<dbReference type="InterPro" id="IPR023213">
    <property type="entry name" value="CAT-like_dom_sf"/>
</dbReference>
<dbReference type="InterPro" id="IPR009081">
    <property type="entry name" value="PP-bd_ACP"/>
</dbReference>
<dbReference type="PROSITE" id="PS50075">
    <property type="entry name" value="CARRIER"/>
    <property type="match status" value="1"/>
</dbReference>
<evidence type="ECO:0000256" key="5">
    <source>
        <dbReference type="ARBA" id="ARBA00023194"/>
    </source>
</evidence>
<evidence type="ECO:0000313" key="10">
    <source>
        <dbReference type="EMBL" id="MDQ1031870.1"/>
    </source>
</evidence>
<evidence type="ECO:0000259" key="9">
    <source>
        <dbReference type="PROSITE" id="PS52004"/>
    </source>
</evidence>
<name>A0ABU0T7S9_9ACTN</name>
<keyword evidence="6" id="KW-0012">Acyltransferase</keyword>
<dbReference type="PANTHER" id="PTHR43775:SF37">
    <property type="entry name" value="SI:DKEY-61P9.11"/>
    <property type="match status" value="1"/>
</dbReference>
<dbReference type="InterPro" id="IPR014031">
    <property type="entry name" value="Ketoacyl_synth_C"/>
</dbReference>
<reference evidence="10 11" key="1">
    <citation type="submission" date="2023-07" db="EMBL/GenBank/DDBJ databases">
        <title>Comparative genomics of wheat-associated soil bacteria to identify genetic determinants of phenazine resistance.</title>
        <authorList>
            <person name="Mouncey N."/>
        </authorList>
    </citation>
    <scope>NUCLEOTIDE SEQUENCE [LARGE SCALE GENOMIC DNA]</scope>
    <source>
        <strain evidence="10 11">V2I4</strain>
    </source>
</reference>
<evidence type="ECO:0000256" key="4">
    <source>
        <dbReference type="ARBA" id="ARBA00022679"/>
    </source>
</evidence>
<dbReference type="Pfam" id="PF00698">
    <property type="entry name" value="Acyl_transf_1"/>
    <property type="match status" value="1"/>
</dbReference>
<keyword evidence="4 10" id="KW-0808">Transferase</keyword>
<dbReference type="SUPFAM" id="SSF47336">
    <property type="entry name" value="ACP-like"/>
    <property type="match status" value="1"/>
</dbReference>
<evidence type="ECO:0000256" key="3">
    <source>
        <dbReference type="ARBA" id="ARBA00022553"/>
    </source>
</evidence>
<dbReference type="GO" id="GO:0016740">
    <property type="term" value="F:transferase activity"/>
    <property type="evidence" value="ECO:0007669"/>
    <property type="project" value="UniProtKB-KW"/>
</dbReference>
<dbReference type="InterPro" id="IPR014043">
    <property type="entry name" value="Acyl_transferase_dom"/>
</dbReference>
<dbReference type="InterPro" id="IPR050091">
    <property type="entry name" value="PKS_NRPS_Biosynth_Enz"/>
</dbReference>
<dbReference type="CDD" id="cd00833">
    <property type="entry name" value="PKS"/>
    <property type="match status" value="1"/>
</dbReference>
<dbReference type="InterPro" id="IPR016039">
    <property type="entry name" value="Thiolase-like"/>
</dbReference>
<dbReference type="Gene3D" id="3.40.366.10">
    <property type="entry name" value="Malonyl-Coenzyme A Acyl Carrier Protein, domain 2"/>
    <property type="match status" value="2"/>
</dbReference>
<keyword evidence="5" id="KW-0045">Antibiotic biosynthesis</keyword>
<dbReference type="InterPro" id="IPR036736">
    <property type="entry name" value="ACP-like_sf"/>
</dbReference>
<feature type="domain" description="Carrier" evidence="8">
    <location>
        <begin position="814"/>
        <end position="888"/>
    </location>
</feature>
<accession>A0ABU0T7S9</accession>
<evidence type="ECO:0000256" key="7">
    <source>
        <dbReference type="SAM" id="MobiDB-lite"/>
    </source>
</evidence>
<dbReference type="InterPro" id="IPR001227">
    <property type="entry name" value="Ac_transferase_dom_sf"/>
</dbReference>
<dbReference type="Pfam" id="PF02801">
    <property type="entry name" value="Ketoacyl-synt_C"/>
    <property type="match status" value="1"/>
</dbReference>
<dbReference type="Pfam" id="PF00668">
    <property type="entry name" value="Condensation"/>
    <property type="match status" value="1"/>
</dbReference>
<dbReference type="Gene3D" id="3.30.70.3290">
    <property type="match status" value="2"/>
</dbReference>
<dbReference type="SUPFAM" id="SSF53901">
    <property type="entry name" value="Thiolase-like"/>
    <property type="match status" value="1"/>
</dbReference>
<dbReference type="InterPro" id="IPR016035">
    <property type="entry name" value="Acyl_Trfase/lysoPLipase"/>
</dbReference>
<gene>
    <name evidence="10" type="ORF">QF035_009452</name>
</gene>
<dbReference type="Gene3D" id="3.30.559.30">
    <property type="entry name" value="Nonribosomal peptide synthetase, condensation domain"/>
    <property type="match status" value="1"/>
</dbReference>
<dbReference type="InterPro" id="IPR001242">
    <property type="entry name" value="Condensation_dom"/>
</dbReference>
<dbReference type="InterPro" id="IPR018201">
    <property type="entry name" value="Ketoacyl_synth_AS"/>
</dbReference>
<sequence>MNVGPAQDMDMAEEPLEGIAVIGMAGRFPMAGTVAEFWRNLREGRECLETLDDEELRRQGVPDSVLSDPTYMRRAGTLEGIEEFDAEFFGFAPSLAATMDPQQKLLLECSWHALEDAGCDPARHGGSIGVFVSGSACGYYPYHVLSRHNLRTLLGAGSSSAQMSLWSANDVNFYATRIAHAFDLHGPALSVQTACSSALTAVHLACQSLLCGESDMALAGGMSVKVPHRVGYLRDLDSVMSPDGHCRPFDAKSGGTVFTSGGGVVALKRLSDALADGDDIRAVIRGSAVNNDGSLKMGYTAPSVEMQAAVVREALAVAGVDPRDVGYVEAHGTGTALGDPVEVAALRRAFGEQPDGPWCALGSVKGNVGHCETAAGVVGLIKAVLCLENQTLVPTLHFTEANPELELAGGPFRIQAELADWPGHRPRLAGVTSLGAGGTNVHVVLEEAPKRDVSSAHSEPQVLVLSARTERALAESGERLAAHLGQRPVADLADTALTLADGRRAFRYRRAVVARDGQEAATALRTAHPVADSQATGEAPAVLLLFSGAVESHAPTASGLYEVDPLFAEPFDRCAELFATELGAEFGDALRPDSVGSSQYPRAAEARTFCVEYAMARALEGWGVHPTAVAGGGVGEYVAAELAGVMSLPDAVRLVAGREPADLTLAAPTLPLLSAETGKWLSPDEATDAGRWSKTPGAPVRWDVVLDTALADRKYLLVDAGPQHRGRADLHLVRGRDEDADDAAVFLGALGGLWAHGAPVDWAPMRPGRRRTPLPGYPFQRSRHWLDSTYAETQAAIQGDTTNGGAPVSAEPDLVAGTTEQVLSALWSDVLGIDSVNPDDDFFLLGGDSVMAAQIAGRARSAGLRFSPRAMFQHPTLRSLSDAVDPDATGSTPQVTAASSRPPVSGTEELPLTPAQLELTADSSVLPDLDVPLVFRVGDEVAPEVLDEAVLRAVGHHEALRVELVERSGMWEHRRAALDGPLLTVMSWEENGPTGPAAMVDAAAAEARRRRIPGRRAAVEAVLVDGGTERGRHLVLLVHATAIDLTAQRLLAEDVTTACRQLLAGRPVNLPAVSTTWQTWSDCLTTWALDDAVLLERPFWLDLMRRAGARPALASGDGNAPGAPGARGPVHLLRSTVDASLTGSLRAVQRRERLGSATLVLAAVSAALADEAGGEGVLIDVMDSARNGEFPGIDLSRTVGRCTSVHPLVVGANRDDRTRLLSDTREALDSIPFHGVHYGVLRHLHPQTAEALRQLSAADVTFGDGGVRKEGTATTRRTPLQAVPLGDLPLGEPALARGHALDVRTYRQSGRIHIDWWWDGACCEEETVQRLRDHTLATLGGLAQ</sequence>
<dbReference type="PANTHER" id="PTHR43775">
    <property type="entry name" value="FATTY ACID SYNTHASE"/>
    <property type="match status" value="1"/>
</dbReference>
<dbReference type="Pfam" id="PF22621">
    <property type="entry name" value="CurL-like_PKS_C"/>
    <property type="match status" value="1"/>
</dbReference>
<evidence type="ECO:0000259" key="8">
    <source>
        <dbReference type="PROSITE" id="PS50075"/>
    </source>
</evidence>
<dbReference type="InterPro" id="IPR006162">
    <property type="entry name" value="Ppantetheine_attach_site"/>
</dbReference>